<proteinExistence type="predicted"/>
<name>A0A1R3KJX1_9ROSI</name>
<dbReference type="AlphaFoldDB" id="A0A1R3KJX1"/>
<evidence type="ECO:0000313" key="1">
    <source>
        <dbReference type="EMBL" id="OMP07380.1"/>
    </source>
</evidence>
<comment type="caution">
    <text evidence="1">The sequence shown here is derived from an EMBL/GenBank/DDBJ whole genome shotgun (WGS) entry which is preliminary data.</text>
</comment>
<gene>
    <name evidence="1" type="ORF">COLO4_07389</name>
</gene>
<sequence>MLARGKVFIVSGVIGEELEDLTNVVSLSELEEIKEVVADYFEGHYNKKLALKVNDMDGDFMKITGQMND</sequence>
<accession>A0A1R3KJX1</accession>
<protein>
    <submittedName>
        <fullName evidence="1">Uncharacterized protein</fullName>
    </submittedName>
</protein>
<reference evidence="2" key="1">
    <citation type="submission" date="2013-09" db="EMBL/GenBank/DDBJ databases">
        <title>Corchorus olitorius genome sequencing.</title>
        <authorList>
            <person name="Alam M."/>
            <person name="Haque M.S."/>
            <person name="Islam M.S."/>
            <person name="Emdad E.M."/>
            <person name="Islam M.M."/>
            <person name="Ahmed B."/>
            <person name="Halim A."/>
            <person name="Hossen Q.M.M."/>
            <person name="Hossain M.Z."/>
            <person name="Ahmed R."/>
            <person name="Khan M.M."/>
            <person name="Islam R."/>
            <person name="Rashid M.M."/>
            <person name="Khan S.A."/>
            <person name="Rahman M.S."/>
            <person name="Alam M."/>
            <person name="Yahiya A.S."/>
            <person name="Khan M.S."/>
            <person name="Azam M.S."/>
            <person name="Haque T."/>
            <person name="Lashkar M.Z.H."/>
            <person name="Akhand A.I."/>
            <person name="Morshed G."/>
            <person name="Roy S."/>
            <person name="Uddin K.S."/>
            <person name="Rabeya T."/>
            <person name="Hossain A.S."/>
            <person name="Chowdhury A."/>
            <person name="Snigdha A.R."/>
            <person name="Mortoza M.S."/>
            <person name="Matin S.A."/>
            <person name="Hoque S.M.E."/>
            <person name="Islam M.K."/>
            <person name="Roy D.K."/>
            <person name="Haider R."/>
            <person name="Moosa M.M."/>
            <person name="Elias S.M."/>
            <person name="Hasan A.M."/>
            <person name="Jahan S."/>
            <person name="Shafiuddin M."/>
            <person name="Mahmood N."/>
            <person name="Shommy N.S."/>
        </authorList>
    </citation>
    <scope>NUCLEOTIDE SEQUENCE [LARGE SCALE GENOMIC DNA]</scope>
    <source>
        <strain evidence="2">cv. O-4</strain>
    </source>
</reference>
<dbReference type="OrthoDB" id="1001975at2759"/>
<evidence type="ECO:0000313" key="2">
    <source>
        <dbReference type="Proteomes" id="UP000187203"/>
    </source>
</evidence>
<keyword evidence="2" id="KW-1185">Reference proteome</keyword>
<organism evidence="1 2">
    <name type="scientific">Corchorus olitorius</name>
    <dbReference type="NCBI Taxonomy" id="93759"/>
    <lineage>
        <taxon>Eukaryota</taxon>
        <taxon>Viridiplantae</taxon>
        <taxon>Streptophyta</taxon>
        <taxon>Embryophyta</taxon>
        <taxon>Tracheophyta</taxon>
        <taxon>Spermatophyta</taxon>
        <taxon>Magnoliopsida</taxon>
        <taxon>eudicotyledons</taxon>
        <taxon>Gunneridae</taxon>
        <taxon>Pentapetalae</taxon>
        <taxon>rosids</taxon>
        <taxon>malvids</taxon>
        <taxon>Malvales</taxon>
        <taxon>Malvaceae</taxon>
        <taxon>Grewioideae</taxon>
        <taxon>Apeibeae</taxon>
        <taxon>Corchorus</taxon>
    </lineage>
</organism>
<dbReference type="Proteomes" id="UP000187203">
    <property type="component" value="Unassembled WGS sequence"/>
</dbReference>
<dbReference type="EMBL" id="AWUE01013266">
    <property type="protein sequence ID" value="OMP07380.1"/>
    <property type="molecule type" value="Genomic_DNA"/>
</dbReference>